<dbReference type="EMBL" id="KN822234">
    <property type="protein sequence ID" value="KIM51906.1"/>
    <property type="molecule type" value="Genomic_DNA"/>
</dbReference>
<feature type="region of interest" description="Disordered" evidence="1">
    <location>
        <begin position="1"/>
        <end position="27"/>
    </location>
</feature>
<accession>A0A0C3D726</accession>
<protein>
    <submittedName>
        <fullName evidence="2">Uncharacterized protein</fullName>
    </submittedName>
</protein>
<dbReference type="Proteomes" id="UP000053989">
    <property type="component" value="Unassembled WGS sequence"/>
</dbReference>
<sequence>MPLIQVPCSTHDNNFPSPPPHPVGLHQTQTFSQLPSSISEPHTMFITNDGIDQDEDNSQSFDEGSQNSPNGITGSTLRNPRDTGHSNQLDDDEYSVRPVSTQREIKDVIAGHRQRNNGSRLPDNTQLLAVRNQQTSEASHSAHHTTIDDVDNLETLISACLHPPPTSSQASLTDVGPSPSQSKPAATSIASGVMPKGNSDPSHLQFYTPPVHDIIEHAKQISHCDIALVNLFPLCVDFNHNIRKNILLCSIATEVPCQLETPM</sequence>
<feature type="region of interest" description="Disordered" evidence="1">
    <location>
        <begin position="164"/>
        <end position="205"/>
    </location>
</feature>
<reference evidence="3" key="2">
    <citation type="submission" date="2015-01" db="EMBL/GenBank/DDBJ databases">
        <title>Evolutionary Origins and Diversification of the Mycorrhizal Mutualists.</title>
        <authorList>
            <consortium name="DOE Joint Genome Institute"/>
            <consortium name="Mycorrhizal Genomics Consortium"/>
            <person name="Kohler A."/>
            <person name="Kuo A."/>
            <person name="Nagy L.G."/>
            <person name="Floudas D."/>
            <person name="Copeland A."/>
            <person name="Barry K.W."/>
            <person name="Cichocki N."/>
            <person name="Veneault-Fourrey C."/>
            <person name="LaButti K."/>
            <person name="Lindquist E.A."/>
            <person name="Lipzen A."/>
            <person name="Lundell T."/>
            <person name="Morin E."/>
            <person name="Murat C."/>
            <person name="Riley R."/>
            <person name="Ohm R."/>
            <person name="Sun H."/>
            <person name="Tunlid A."/>
            <person name="Henrissat B."/>
            <person name="Grigoriev I.V."/>
            <person name="Hibbett D.S."/>
            <person name="Martin F."/>
        </authorList>
    </citation>
    <scope>NUCLEOTIDE SEQUENCE [LARGE SCALE GENOMIC DNA]</scope>
    <source>
        <strain evidence="3">Foug A</strain>
    </source>
</reference>
<dbReference type="InParanoid" id="A0A0C3D726"/>
<reference evidence="2 3" key="1">
    <citation type="submission" date="2014-04" db="EMBL/GenBank/DDBJ databases">
        <authorList>
            <consortium name="DOE Joint Genome Institute"/>
            <person name="Kuo A."/>
            <person name="Kohler A."/>
            <person name="Nagy L.G."/>
            <person name="Floudas D."/>
            <person name="Copeland A."/>
            <person name="Barry K.W."/>
            <person name="Cichocki N."/>
            <person name="Veneault-Fourrey C."/>
            <person name="LaButti K."/>
            <person name="Lindquist E.A."/>
            <person name="Lipzen A."/>
            <person name="Lundell T."/>
            <person name="Morin E."/>
            <person name="Murat C."/>
            <person name="Sun H."/>
            <person name="Tunlid A."/>
            <person name="Henrissat B."/>
            <person name="Grigoriev I.V."/>
            <person name="Hibbett D.S."/>
            <person name="Martin F."/>
            <person name="Nordberg H.P."/>
            <person name="Cantor M.N."/>
            <person name="Hua S.X."/>
        </authorList>
    </citation>
    <scope>NUCLEOTIDE SEQUENCE [LARGE SCALE GENOMIC DNA]</scope>
    <source>
        <strain evidence="2 3">Foug A</strain>
    </source>
</reference>
<name>A0A0C3D726_9AGAM</name>
<evidence type="ECO:0000256" key="1">
    <source>
        <dbReference type="SAM" id="MobiDB-lite"/>
    </source>
</evidence>
<feature type="region of interest" description="Disordered" evidence="1">
    <location>
        <begin position="40"/>
        <end position="102"/>
    </location>
</feature>
<organism evidence="2 3">
    <name type="scientific">Scleroderma citrinum Foug A</name>
    <dbReference type="NCBI Taxonomy" id="1036808"/>
    <lineage>
        <taxon>Eukaryota</taxon>
        <taxon>Fungi</taxon>
        <taxon>Dikarya</taxon>
        <taxon>Basidiomycota</taxon>
        <taxon>Agaricomycotina</taxon>
        <taxon>Agaricomycetes</taxon>
        <taxon>Agaricomycetidae</taxon>
        <taxon>Boletales</taxon>
        <taxon>Sclerodermatineae</taxon>
        <taxon>Sclerodermataceae</taxon>
        <taxon>Scleroderma</taxon>
    </lineage>
</organism>
<dbReference type="AlphaFoldDB" id="A0A0C3D726"/>
<feature type="compositionally biased region" description="Polar residues" evidence="1">
    <location>
        <begin position="167"/>
        <end position="190"/>
    </location>
</feature>
<gene>
    <name evidence="2" type="ORF">SCLCIDRAFT_33079</name>
</gene>
<proteinExistence type="predicted"/>
<feature type="compositionally biased region" description="Polar residues" evidence="1">
    <location>
        <begin position="58"/>
        <end position="78"/>
    </location>
</feature>
<keyword evidence="3" id="KW-1185">Reference proteome</keyword>
<evidence type="ECO:0000313" key="2">
    <source>
        <dbReference type="EMBL" id="KIM51906.1"/>
    </source>
</evidence>
<dbReference type="HOGENOM" id="CLU_1058298_0_0_1"/>
<evidence type="ECO:0000313" key="3">
    <source>
        <dbReference type="Proteomes" id="UP000053989"/>
    </source>
</evidence>